<proteinExistence type="predicted"/>
<evidence type="ECO:0000313" key="2">
    <source>
        <dbReference type="Proteomes" id="UP000788993"/>
    </source>
</evidence>
<gene>
    <name evidence="1" type="ORF">OGATHE_006341</name>
</gene>
<protein>
    <submittedName>
        <fullName evidence="1">Uncharacterized protein</fullName>
    </submittedName>
</protein>
<evidence type="ECO:0000313" key="1">
    <source>
        <dbReference type="EMBL" id="KAH3659081.1"/>
    </source>
</evidence>
<dbReference type="AlphaFoldDB" id="A0A9P8NTS8"/>
<name>A0A9P8NTS8_9ASCO</name>
<keyword evidence="2" id="KW-1185">Reference proteome</keyword>
<comment type="caution">
    <text evidence="1">The sequence shown here is derived from an EMBL/GenBank/DDBJ whole genome shotgun (WGS) entry which is preliminary data.</text>
</comment>
<reference evidence="1" key="1">
    <citation type="journal article" date="2021" name="Open Biol.">
        <title>Shared evolutionary footprints suggest mitochondrial oxidative damage underlies multiple complex I losses in fungi.</title>
        <authorList>
            <person name="Schikora-Tamarit M.A."/>
            <person name="Marcet-Houben M."/>
            <person name="Nosek J."/>
            <person name="Gabaldon T."/>
        </authorList>
    </citation>
    <scope>NUCLEOTIDE SEQUENCE</scope>
    <source>
        <strain evidence="1">NCAIM Y.01608</strain>
    </source>
</reference>
<reference evidence="1" key="2">
    <citation type="submission" date="2021-01" db="EMBL/GenBank/DDBJ databases">
        <authorList>
            <person name="Schikora-Tamarit M.A."/>
        </authorList>
    </citation>
    <scope>NUCLEOTIDE SEQUENCE</scope>
    <source>
        <strain evidence="1">NCAIM Y.01608</strain>
    </source>
</reference>
<organism evidence="1 2">
    <name type="scientific">Ogataea polymorpha</name>
    <dbReference type="NCBI Taxonomy" id="460523"/>
    <lineage>
        <taxon>Eukaryota</taxon>
        <taxon>Fungi</taxon>
        <taxon>Dikarya</taxon>
        <taxon>Ascomycota</taxon>
        <taxon>Saccharomycotina</taxon>
        <taxon>Pichiomycetes</taxon>
        <taxon>Pichiales</taxon>
        <taxon>Pichiaceae</taxon>
        <taxon>Ogataea</taxon>
    </lineage>
</organism>
<dbReference type="Proteomes" id="UP000788993">
    <property type="component" value="Unassembled WGS sequence"/>
</dbReference>
<dbReference type="PROSITE" id="PS51257">
    <property type="entry name" value="PROKAR_LIPOPROTEIN"/>
    <property type="match status" value="1"/>
</dbReference>
<accession>A0A9P8NTS8</accession>
<dbReference type="EMBL" id="JAEUBD010001554">
    <property type="protein sequence ID" value="KAH3659081.1"/>
    <property type="molecule type" value="Genomic_DNA"/>
</dbReference>
<sequence length="234" mass="25197">MYLSSRSVNMTSPCLAYSCLNLPITLSHLSISSGSTLLTHPGTSELNTFSPNDALSTLRPSSSWCIMASTLSPANPAVLARCTASLTVSGSLAAVSSLIPCNPMLSMFTSVIESMPELILKSVPSPVSTSSWYSGDEWPSISRFATSRITNVSYTSSGRPQYHVNEPLYCLSSGRSGSTGPATLNEVLLRSSMGCFTSWRRCRRPNRAYFSLIRARCLSSGRLPYVNVAALDGW</sequence>